<dbReference type="Proteomes" id="UP001174997">
    <property type="component" value="Unassembled WGS sequence"/>
</dbReference>
<accession>A0AA39Z8K3</accession>
<organism evidence="3 4">
    <name type="scientific">Cercophora samala</name>
    <dbReference type="NCBI Taxonomy" id="330535"/>
    <lineage>
        <taxon>Eukaryota</taxon>
        <taxon>Fungi</taxon>
        <taxon>Dikarya</taxon>
        <taxon>Ascomycota</taxon>
        <taxon>Pezizomycotina</taxon>
        <taxon>Sordariomycetes</taxon>
        <taxon>Sordariomycetidae</taxon>
        <taxon>Sordariales</taxon>
        <taxon>Lasiosphaeriaceae</taxon>
        <taxon>Cercophora</taxon>
    </lineage>
</organism>
<sequence>MMLWTLLFPTLLLGLTFAELSLGEETCSERAYLHSADCAELIAEYAGNYTSDYVTLQPGHCDIKMPKLCEGFFCNVSPNKVSIIKKSKLINSLLNFTCHVEGALAATWVNDDKENPLNFTFMFWDPDFTPPGVLRARDDPPKLPPNVLCYELGLKPAFANWTEDCPGVIHTLESQYTTNYTFNSPHDYIWIMNEKCSALLFQSAPNKSIPIPDVPMQTVVSWAKNYIVDQCIQNNNSGAVWGVGENTTFPFGGLKTTLLPSNVAIRTWWEVMGWPSHVKNVTKLPSGANDSNTAPNRRSKSNSKSEISQRTVSSGCFNATKIIESIYDKLSFFNPILNGNFTFPAAPIIQEDCQKAIGMLQDGYIDGDAHSLHNFTDLTPSMSFLYNSCVFVVWNTSPNTSVSNVDLATVSQYAQDHIFNDCISKDLSGVWNGIGEDAGPSLRTLLMPMRYLEIMRYTAQEDFPGMTVDLELVEGLED</sequence>
<feature type="signal peptide" evidence="2">
    <location>
        <begin position="1"/>
        <end position="18"/>
    </location>
</feature>
<feature type="chain" id="PRO_5041422062" evidence="2">
    <location>
        <begin position="19"/>
        <end position="478"/>
    </location>
</feature>
<dbReference type="EMBL" id="JAULSY010000108">
    <property type="protein sequence ID" value="KAK0665532.1"/>
    <property type="molecule type" value="Genomic_DNA"/>
</dbReference>
<evidence type="ECO:0000313" key="3">
    <source>
        <dbReference type="EMBL" id="KAK0665532.1"/>
    </source>
</evidence>
<evidence type="ECO:0000313" key="4">
    <source>
        <dbReference type="Proteomes" id="UP001174997"/>
    </source>
</evidence>
<keyword evidence="2" id="KW-0732">Signal</keyword>
<name>A0AA39Z8K3_9PEZI</name>
<feature type="compositionally biased region" description="Polar residues" evidence="1">
    <location>
        <begin position="288"/>
        <end position="307"/>
    </location>
</feature>
<proteinExistence type="predicted"/>
<evidence type="ECO:0000256" key="2">
    <source>
        <dbReference type="SAM" id="SignalP"/>
    </source>
</evidence>
<keyword evidence="4" id="KW-1185">Reference proteome</keyword>
<dbReference type="AlphaFoldDB" id="A0AA39Z8K3"/>
<evidence type="ECO:0000256" key="1">
    <source>
        <dbReference type="SAM" id="MobiDB-lite"/>
    </source>
</evidence>
<gene>
    <name evidence="3" type="ORF">QBC41DRAFT_282852</name>
</gene>
<reference evidence="3" key="1">
    <citation type="submission" date="2023-06" db="EMBL/GenBank/DDBJ databases">
        <title>Genome-scale phylogeny and comparative genomics of the fungal order Sordariales.</title>
        <authorList>
            <consortium name="Lawrence Berkeley National Laboratory"/>
            <person name="Hensen N."/>
            <person name="Bonometti L."/>
            <person name="Westerberg I."/>
            <person name="Brannstrom I.O."/>
            <person name="Guillou S."/>
            <person name="Cros-Aarteil S."/>
            <person name="Calhoun S."/>
            <person name="Haridas S."/>
            <person name="Kuo A."/>
            <person name="Mondo S."/>
            <person name="Pangilinan J."/>
            <person name="Riley R."/>
            <person name="Labutti K."/>
            <person name="Andreopoulos B."/>
            <person name="Lipzen A."/>
            <person name="Chen C."/>
            <person name="Yanf M."/>
            <person name="Daum C."/>
            <person name="Ng V."/>
            <person name="Clum A."/>
            <person name="Steindorff A."/>
            <person name="Ohm R."/>
            <person name="Martin F."/>
            <person name="Silar P."/>
            <person name="Natvig D."/>
            <person name="Lalanne C."/>
            <person name="Gautier V."/>
            <person name="Ament-Velasquez S.L."/>
            <person name="Kruys A."/>
            <person name="Hutchinson M.I."/>
            <person name="Powell A.J."/>
            <person name="Barry K."/>
            <person name="Miller A.N."/>
            <person name="Grigoriev I.V."/>
            <person name="Debuchy R."/>
            <person name="Gladieux P."/>
            <person name="Thoren M.H."/>
            <person name="Johannesson H."/>
        </authorList>
    </citation>
    <scope>NUCLEOTIDE SEQUENCE</scope>
    <source>
        <strain evidence="3">CBS 307.81</strain>
    </source>
</reference>
<feature type="region of interest" description="Disordered" evidence="1">
    <location>
        <begin position="282"/>
        <end position="307"/>
    </location>
</feature>
<comment type="caution">
    <text evidence="3">The sequence shown here is derived from an EMBL/GenBank/DDBJ whole genome shotgun (WGS) entry which is preliminary data.</text>
</comment>
<protein>
    <submittedName>
        <fullName evidence="3">Uncharacterized protein</fullName>
    </submittedName>
</protein>